<feature type="transmembrane region" description="Helical" evidence="7">
    <location>
        <begin position="69"/>
        <end position="90"/>
    </location>
</feature>
<dbReference type="PRINTS" id="PR00173">
    <property type="entry name" value="EDTRNSPORT"/>
</dbReference>
<keyword evidence="4 7" id="KW-0812">Transmembrane</keyword>
<evidence type="ECO:0000256" key="4">
    <source>
        <dbReference type="ARBA" id="ARBA00022692"/>
    </source>
</evidence>
<protein>
    <submittedName>
        <fullName evidence="8">Transporter of cystine tcyP</fullName>
    </submittedName>
</protein>
<dbReference type="Proteomes" id="UP000095380">
    <property type="component" value="Unassembled WGS sequence"/>
</dbReference>
<evidence type="ECO:0000256" key="3">
    <source>
        <dbReference type="ARBA" id="ARBA00022475"/>
    </source>
</evidence>
<keyword evidence="2" id="KW-0813">Transport</keyword>
<dbReference type="SUPFAM" id="SSF118215">
    <property type="entry name" value="Proton glutamate symport protein"/>
    <property type="match status" value="1"/>
</dbReference>
<feature type="transmembrane region" description="Helical" evidence="7">
    <location>
        <begin position="335"/>
        <end position="357"/>
    </location>
</feature>
<dbReference type="AlphaFoldDB" id="A0A174DS17"/>
<feature type="transmembrane region" description="Helical" evidence="7">
    <location>
        <begin position="6"/>
        <end position="25"/>
    </location>
</feature>
<evidence type="ECO:0000313" key="8">
    <source>
        <dbReference type="EMBL" id="CUO27048.1"/>
    </source>
</evidence>
<dbReference type="Gene3D" id="1.10.3860.10">
    <property type="entry name" value="Sodium:dicarboxylate symporter"/>
    <property type="match status" value="1"/>
</dbReference>
<feature type="transmembrane region" description="Helical" evidence="7">
    <location>
        <begin position="369"/>
        <end position="390"/>
    </location>
</feature>
<dbReference type="GO" id="GO:0015293">
    <property type="term" value="F:symporter activity"/>
    <property type="evidence" value="ECO:0007669"/>
    <property type="project" value="UniProtKB-KW"/>
</dbReference>
<accession>A0A174DS17</accession>
<feature type="transmembrane region" description="Helical" evidence="7">
    <location>
        <begin position="180"/>
        <end position="198"/>
    </location>
</feature>
<dbReference type="RefSeq" id="WP_055194902.1">
    <property type="nucleotide sequence ID" value="NZ_CYYM01000009.1"/>
</dbReference>
<reference evidence="8 9" key="1">
    <citation type="submission" date="2015-09" db="EMBL/GenBank/DDBJ databases">
        <authorList>
            <consortium name="Pathogen Informatics"/>
        </authorList>
    </citation>
    <scope>NUCLEOTIDE SEQUENCE [LARGE SCALE GENOMIC DNA]</scope>
    <source>
        <strain evidence="8 9">2789STDY5608851</strain>
    </source>
</reference>
<evidence type="ECO:0000256" key="6">
    <source>
        <dbReference type="ARBA" id="ARBA00023136"/>
    </source>
</evidence>
<comment type="subcellular location">
    <subcellularLocation>
        <location evidence="1">Cell membrane</location>
        <topology evidence="1">Multi-pass membrane protein</topology>
    </subcellularLocation>
</comment>
<evidence type="ECO:0000313" key="9">
    <source>
        <dbReference type="Proteomes" id="UP000095380"/>
    </source>
</evidence>
<name>A0A174DS17_9FIRM</name>
<evidence type="ECO:0000256" key="2">
    <source>
        <dbReference type="ARBA" id="ARBA00022448"/>
    </source>
</evidence>
<feature type="transmembrane region" description="Helical" evidence="7">
    <location>
        <begin position="253"/>
        <end position="273"/>
    </location>
</feature>
<dbReference type="Pfam" id="PF00375">
    <property type="entry name" value="SDF"/>
    <property type="match status" value="1"/>
</dbReference>
<evidence type="ECO:0000256" key="1">
    <source>
        <dbReference type="ARBA" id="ARBA00004651"/>
    </source>
</evidence>
<evidence type="ECO:0000256" key="5">
    <source>
        <dbReference type="ARBA" id="ARBA00022989"/>
    </source>
</evidence>
<dbReference type="InterPro" id="IPR036458">
    <property type="entry name" value="Na:dicarbo_symporter_sf"/>
</dbReference>
<dbReference type="EMBL" id="CYYM01000009">
    <property type="protein sequence ID" value="CUO27048.1"/>
    <property type="molecule type" value="Genomic_DNA"/>
</dbReference>
<proteinExistence type="predicted"/>
<dbReference type="PANTHER" id="PTHR42865:SF7">
    <property type="entry name" value="PROTON_GLUTAMATE-ASPARTATE SYMPORTER"/>
    <property type="match status" value="1"/>
</dbReference>
<evidence type="ECO:0000256" key="7">
    <source>
        <dbReference type="SAM" id="Phobius"/>
    </source>
</evidence>
<dbReference type="InterPro" id="IPR001991">
    <property type="entry name" value="Na-dicarboxylate_symporter"/>
</dbReference>
<organism evidence="8 9">
    <name type="scientific">Dorea longicatena</name>
    <dbReference type="NCBI Taxonomy" id="88431"/>
    <lineage>
        <taxon>Bacteria</taxon>
        <taxon>Bacillati</taxon>
        <taxon>Bacillota</taxon>
        <taxon>Clostridia</taxon>
        <taxon>Lachnospirales</taxon>
        <taxon>Lachnospiraceae</taxon>
        <taxon>Dorea</taxon>
    </lineage>
</organism>
<keyword evidence="5 7" id="KW-1133">Transmembrane helix</keyword>
<keyword evidence="3" id="KW-1003">Cell membrane</keyword>
<keyword evidence="6 7" id="KW-0472">Membrane</keyword>
<feature type="transmembrane region" description="Helical" evidence="7">
    <location>
        <begin position="32"/>
        <end position="54"/>
    </location>
</feature>
<feature type="transmembrane region" description="Helical" evidence="7">
    <location>
        <begin position="219"/>
        <end position="241"/>
    </location>
</feature>
<sequence length="459" mass="48878">MDLLCSVNWIALLVLAITLLLFKVLNQLAMKINWTFVVLISMVMGAVIGLVFASDNNSYLVWVDLIGDIYINVITALVAPVILISIMSGFISLNSKEKMKSIGLTSVLWLLASSAAAIVLSYIFGAITGLGKGAEAVFADIASVSDSTISSYEELATSFDKVILKFFPTNVIGDLANDNVVAIIIIAIAVAVAYVGISTEEGEEKVVAFKNLVEALKNIIYRILAFVIDLTPFAVLCLVAGSASQIFEDKKSLVQLVLLVVMIYVVCLVHSYGFNAIIIKCVAKLSPLKFFKKILPAQITAFTTSSSVGSIPASIECQRKSVGIDEEISNFTTSLGTTIGMPGCTCVWPILLAIFYTNAMGIAWTVSDYVMLAVVCLILSLGSAGVPGIGVVSAMAVFKAVNLPIAAIVLLVPINNISDMIRTFDNVTAGNVTAAIVARKMGTLDDNIFNAEEKKGENA</sequence>
<dbReference type="PANTHER" id="PTHR42865">
    <property type="entry name" value="PROTON/GLUTAMATE-ASPARTATE SYMPORTER"/>
    <property type="match status" value="1"/>
</dbReference>
<feature type="transmembrane region" description="Helical" evidence="7">
    <location>
        <begin position="102"/>
        <end position="124"/>
    </location>
</feature>
<gene>
    <name evidence="8" type="primary">tcyP</name>
    <name evidence="8" type="ORF">ERS852408_01825</name>
</gene>
<dbReference type="GO" id="GO:0005886">
    <property type="term" value="C:plasma membrane"/>
    <property type="evidence" value="ECO:0007669"/>
    <property type="project" value="UniProtKB-SubCell"/>
</dbReference>